<evidence type="ECO:0000313" key="1">
    <source>
        <dbReference type="Proteomes" id="UP000887579"/>
    </source>
</evidence>
<evidence type="ECO:0000313" key="2">
    <source>
        <dbReference type="WBParaSite" id="ES5_v2.g5137.t1"/>
    </source>
</evidence>
<reference evidence="2" key="1">
    <citation type="submission" date="2022-11" db="UniProtKB">
        <authorList>
            <consortium name="WormBaseParasite"/>
        </authorList>
    </citation>
    <scope>IDENTIFICATION</scope>
</reference>
<accession>A0AC34GNP4</accession>
<dbReference type="Proteomes" id="UP000887579">
    <property type="component" value="Unplaced"/>
</dbReference>
<dbReference type="WBParaSite" id="ES5_v2.g5137.t1">
    <property type="protein sequence ID" value="ES5_v2.g5137.t1"/>
    <property type="gene ID" value="ES5_v2.g5137"/>
</dbReference>
<sequence>MFSTLYYIQQFRTCELPHITYDLERQPLIVDSDDLNLNENVCHQVYEIEAVFYFLLSKIEEKLFWGDSITILKPRNDKIYAYFFAEINQKYFLLHDFITVNIETLLTPTILKHSKNVIVLNSEGLPLKFDENINPIIMETLDFKEMKQQKTGIFRNNIKDAILNAVENEIFSKMIANVLVVEYDGESLCRIPLESDSYLTISKDEWIPMYLSFSQESPRIGQDAINDLKDHSDSVIYDFIKLSNGIESIHEWPFEVVEMDKTDNPKLGFKVNTFNGIQVISPEMAFAIFLKKLIALYKNYSKSEVTTLKFLIPENKESNESVENAKRESTSTASASASAANGMNGVSAPGSASSEAVNGHHGGGPQSNDSKTSSNESKTPRLQEQQQQNGHQHPPQQQQQQQPQPSQSAASTSSPSTENRGFKLTQAPAGNAIDPVSLNVLQQKTTTPAHKKKEIYRFTGKDPFYACAWSNKYMGDSFRIAVCTCLDDTEKFDKNRISILEYDEYKNELIERCNFEHGFPATSMMMNPSKSLDSPEILATASNGLRLFRYDRTTQSATLEATMISKPYNGAVKDVSPYTCLDWLEVSPEYIATSCIDSTCSIWNIEYGVELNRIKCSIKTQLIAHEKSVNAIAFSNLDSNREQFATASEDGSVRLFDARNLQHSTILYDDPKRRPLNHIAWNKQEPYTIAILPHGSMELLMIDIRKLQIRGDLAYNNHNAVINAMAWAPHSSIHHVTCGADSQALIWQTDRYPREEPILAYKATGEITNVKWSRTQSEWIAICFGNCVEVLRV</sequence>
<organism evidence="1 2">
    <name type="scientific">Panagrolaimus sp. ES5</name>
    <dbReference type="NCBI Taxonomy" id="591445"/>
    <lineage>
        <taxon>Eukaryota</taxon>
        <taxon>Metazoa</taxon>
        <taxon>Ecdysozoa</taxon>
        <taxon>Nematoda</taxon>
        <taxon>Chromadorea</taxon>
        <taxon>Rhabditida</taxon>
        <taxon>Tylenchina</taxon>
        <taxon>Panagrolaimomorpha</taxon>
        <taxon>Panagrolaimoidea</taxon>
        <taxon>Panagrolaimidae</taxon>
        <taxon>Panagrolaimus</taxon>
    </lineage>
</organism>
<proteinExistence type="predicted"/>
<protein>
    <submittedName>
        <fullName evidence="2">Uncharacterized protein</fullName>
    </submittedName>
</protein>
<name>A0AC34GNP4_9BILA</name>